<name>A0A485LXN2_9STRA</name>
<evidence type="ECO:0000313" key="3">
    <source>
        <dbReference type="EMBL" id="VFU01986.1"/>
    </source>
</evidence>
<feature type="compositionally biased region" description="Low complexity" evidence="1">
    <location>
        <begin position="167"/>
        <end position="176"/>
    </location>
</feature>
<evidence type="ECO:0000256" key="1">
    <source>
        <dbReference type="SAM" id="MobiDB-lite"/>
    </source>
</evidence>
<reference evidence="3 4" key="1">
    <citation type="submission" date="2019-03" db="EMBL/GenBank/DDBJ databases">
        <authorList>
            <person name="Gaulin E."/>
            <person name="Dumas B."/>
        </authorList>
    </citation>
    <scope>NUCLEOTIDE SEQUENCE [LARGE SCALE GENOMIC DNA]</scope>
    <source>
        <strain evidence="3">CBS 568.67</strain>
    </source>
</reference>
<dbReference type="AlphaFoldDB" id="A0A485LXN2"/>
<feature type="compositionally biased region" description="Acidic residues" evidence="1">
    <location>
        <begin position="23"/>
        <end position="32"/>
    </location>
</feature>
<dbReference type="EMBL" id="CAADRA010007547">
    <property type="protein sequence ID" value="VFU01986.1"/>
    <property type="molecule type" value="Genomic_DNA"/>
</dbReference>
<gene>
    <name evidence="3" type="primary">Aste57867_25361</name>
    <name evidence="2" type="ORF">As57867_025283</name>
    <name evidence="3" type="ORF">ASTE57867_25361</name>
</gene>
<reference evidence="2" key="2">
    <citation type="submission" date="2019-06" db="EMBL/GenBank/DDBJ databases">
        <title>Genomics analysis of Aphanomyces spp. identifies a new class of oomycete effector associated with host adaptation.</title>
        <authorList>
            <person name="Gaulin E."/>
        </authorList>
    </citation>
    <scope>NUCLEOTIDE SEQUENCE</scope>
    <source>
        <strain evidence="2">CBS 578.67</strain>
    </source>
</reference>
<feature type="compositionally biased region" description="Acidic residues" evidence="1">
    <location>
        <begin position="1"/>
        <end position="11"/>
    </location>
</feature>
<dbReference type="Proteomes" id="UP000332933">
    <property type="component" value="Unassembled WGS sequence"/>
</dbReference>
<accession>A0A485LXN2</accession>
<sequence length="229" mass="25781">MNDFDEMDESDLLFGNNDCIDEHVEDDDDDDHDTTSGSESLDDDSTTHPSMAPGLAIPSVIRHAPAAPSLLRSRSMPSNAKFLTSKDEQKWRVKYLSALTIKSMTLEPSTEESNNHEKVATQEGSCSIPRPEKRSPSAAASRPIRTRKMSSGPIEIPQRSSFDEVSPRSGSRSSSGDWSQLDYEQERYQRNLNQYEQAGHEFVPPHQMVQRDCFSLGMKHHFRPKQGKI</sequence>
<protein>
    <submittedName>
        <fullName evidence="3">Aste57867_25361 protein</fullName>
    </submittedName>
</protein>
<dbReference type="OrthoDB" id="68612at2759"/>
<keyword evidence="4" id="KW-1185">Reference proteome</keyword>
<evidence type="ECO:0000313" key="2">
    <source>
        <dbReference type="EMBL" id="KAF0682563.1"/>
    </source>
</evidence>
<dbReference type="EMBL" id="VJMH01007521">
    <property type="protein sequence ID" value="KAF0682563.1"/>
    <property type="molecule type" value="Genomic_DNA"/>
</dbReference>
<organism evidence="3 4">
    <name type="scientific">Aphanomyces stellatus</name>
    <dbReference type="NCBI Taxonomy" id="120398"/>
    <lineage>
        <taxon>Eukaryota</taxon>
        <taxon>Sar</taxon>
        <taxon>Stramenopiles</taxon>
        <taxon>Oomycota</taxon>
        <taxon>Saprolegniomycetes</taxon>
        <taxon>Saprolegniales</taxon>
        <taxon>Verrucalvaceae</taxon>
        <taxon>Aphanomyces</taxon>
    </lineage>
</organism>
<proteinExistence type="predicted"/>
<feature type="region of interest" description="Disordered" evidence="1">
    <location>
        <begin position="1"/>
        <end position="60"/>
    </location>
</feature>
<feature type="region of interest" description="Disordered" evidence="1">
    <location>
        <begin position="104"/>
        <end position="185"/>
    </location>
</feature>
<evidence type="ECO:0000313" key="4">
    <source>
        <dbReference type="Proteomes" id="UP000332933"/>
    </source>
</evidence>